<feature type="domain" description="Fungal lipase-type" evidence="4">
    <location>
        <begin position="99"/>
        <end position="242"/>
    </location>
</feature>
<evidence type="ECO:0000256" key="2">
    <source>
        <dbReference type="ARBA" id="ARBA00022801"/>
    </source>
</evidence>
<gene>
    <name evidence="5" type="ORF">B5807_11000</name>
</gene>
<dbReference type="AlphaFoldDB" id="A0A1Y2LJX8"/>
<dbReference type="Proteomes" id="UP000193240">
    <property type="component" value="Unassembled WGS sequence"/>
</dbReference>
<dbReference type="InterPro" id="IPR029058">
    <property type="entry name" value="AB_hydrolase_fold"/>
</dbReference>
<accession>A0A1Y2LJX8</accession>
<dbReference type="PANTHER" id="PTHR46640:SF1">
    <property type="entry name" value="FUNGAL LIPASE-LIKE DOMAIN-CONTAINING PROTEIN-RELATED"/>
    <property type="match status" value="1"/>
</dbReference>
<dbReference type="InterPro" id="IPR002921">
    <property type="entry name" value="Fungal_lipase-type"/>
</dbReference>
<evidence type="ECO:0000256" key="1">
    <source>
        <dbReference type="ARBA" id="ARBA00022729"/>
    </source>
</evidence>
<dbReference type="SMR" id="A0A1Y2LJX8"/>
<evidence type="ECO:0000256" key="3">
    <source>
        <dbReference type="SAM" id="SignalP"/>
    </source>
</evidence>
<proteinExistence type="predicted"/>
<dbReference type="InterPro" id="IPR051299">
    <property type="entry name" value="AB_hydrolase_lip/est"/>
</dbReference>
<sequence length="312" mass="33312">MKPVSIALAAIAAPLALALPTELAARQDSVQPRVNIDPAFYPILQRYTRFAVASLATFTFNGGQCPSPPFNSTLVTAINNLITDTQVAVFRDDAARELIVSFAGSASVQDFITDFAFIPVNHTTAPGCNDCKVHSGFYTAWRSVADELLSALASLRTQNPGYATVITGHSLGGALATLAFTDLRANGIPLRTTYTLGAPRVGNRAYADFNDRLSGATDAPARIADLVRITHGIDGVPGLPLQAMGFQHSRTEIFQVDVSPGVQSAGTTYRCFGQEAADCNRKTQVGFINQDHLIYTNILMNNGAECENVDGK</sequence>
<keyword evidence="2" id="KW-0378">Hydrolase</keyword>
<dbReference type="Pfam" id="PF01764">
    <property type="entry name" value="Lipase_3"/>
    <property type="match status" value="1"/>
</dbReference>
<protein>
    <recommendedName>
        <fullName evidence="4">Fungal lipase-type domain-containing protein</fullName>
    </recommendedName>
</protein>
<name>A0A1Y2LJX8_EPING</name>
<dbReference type="EMBL" id="KZ107858">
    <property type="protein sequence ID" value="OSS44304.1"/>
    <property type="molecule type" value="Genomic_DNA"/>
</dbReference>
<evidence type="ECO:0000313" key="6">
    <source>
        <dbReference type="Proteomes" id="UP000193240"/>
    </source>
</evidence>
<dbReference type="SUPFAM" id="SSF53474">
    <property type="entry name" value="alpha/beta-Hydrolases"/>
    <property type="match status" value="1"/>
</dbReference>
<dbReference type="Gene3D" id="3.40.50.1820">
    <property type="entry name" value="alpha/beta hydrolase"/>
    <property type="match status" value="1"/>
</dbReference>
<keyword evidence="6" id="KW-1185">Reference proteome</keyword>
<dbReference type="STRING" id="105696.A0A1Y2LJX8"/>
<reference evidence="5 6" key="1">
    <citation type="journal article" date="2017" name="Genome Announc.">
        <title>Genome sequence of the saprophytic ascomycete Epicoccum nigrum ICMP 19927 strain isolated from New Zealand.</title>
        <authorList>
            <person name="Fokin M."/>
            <person name="Fleetwood D."/>
            <person name="Weir B.S."/>
            <person name="Villas-Boas S.G."/>
        </authorList>
    </citation>
    <scope>NUCLEOTIDE SEQUENCE [LARGE SCALE GENOMIC DNA]</scope>
    <source>
        <strain evidence="5 6">ICMP 19927</strain>
    </source>
</reference>
<dbReference type="GO" id="GO:0006629">
    <property type="term" value="P:lipid metabolic process"/>
    <property type="evidence" value="ECO:0007669"/>
    <property type="project" value="InterPro"/>
</dbReference>
<keyword evidence="1 3" id="KW-0732">Signal</keyword>
<evidence type="ECO:0000313" key="5">
    <source>
        <dbReference type="EMBL" id="OSS44304.1"/>
    </source>
</evidence>
<dbReference type="GO" id="GO:0016787">
    <property type="term" value="F:hydrolase activity"/>
    <property type="evidence" value="ECO:0007669"/>
    <property type="project" value="UniProtKB-KW"/>
</dbReference>
<dbReference type="CDD" id="cd00519">
    <property type="entry name" value="Lipase_3"/>
    <property type="match status" value="1"/>
</dbReference>
<feature type="chain" id="PRO_5012146875" description="Fungal lipase-type domain-containing protein" evidence="3">
    <location>
        <begin position="19"/>
        <end position="312"/>
    </location>
</feature>
<evidence type="ECO:0000259" key="4">
    <source>
        <dbReference type="Pfam" id="PF01764"/>
    </source>
</evidence>
<dbReference type="OMA" id="SSIQPRC"/>
<feature type="signal peptide" evidence="3">
    <location>
        <begin position="1"/>
        <end position="18"/>
    </location>
</feature>
<dbReference type="InParanoid" id="A0A1Y2LJX8"/>
<organism evidence="5 6">
    <name type="scientific">Epicoccum nigrum</name>
    <name type="common">Soil fungus</name>
    <name type="synonym">Epicoccum purpurascens</name>
    <dbReference type="NCBI Taxonomy" id="105696"/>
    <lineage>
        <taxon>Eukaryota</taxon>
        <taxon>Fungi</taxon>
        <taxon>Dikarya</taxon>
        <taxon>Ascomycota</taxon>
        <taxon>Pezizomycotina</taxon>
        <taxon>Dothideomycetes</taxon>
        <taxon>Pleosporomycetidae</taxon>
        <taxon>Pleosporales</taxon>
        <taxon>Pleosporineae</taxon>
        <taxon>Didymellaceae</taxon>
        <taxon>Epicoccum</taxon>
    </lineage>
</organism>
<dbReference type="PANTHER" id="PTHR46640">
    <property type="entry name" value="TRIACYLGLYCEROL LIPASE, PUTATIVE (AFU_ORTHOLOGUE AFUA_6G06510)-RELATED"/>
    <property type="match status" value="1"/>
</dbReference>